<accession>A0AAE7BWB8</accession>
<evidence type="ECO:0000313" key="2">
    <source>
        <dbReference type="EMBL" id="QIC66716.1"/>
    </source>
</evidence>
<name>A0AAE7BWB8_9GAMM</name>
<gene>
    <name evidence="2" type="ORF">FSC10_04790</name>
</gene>
<dbReference type="RefSeq" id="WP_163170619.1">
    <property type="nucleotide sequence ID" value="NZ_CP044463.1"/>
</dbReference>
<keyword evidence="1" id="KW-0812">Transmembrane</keyword>
<keyword evidence="1" id="KW-0472">Membrane</keyword>
<proteinExistence type="predicted"/>
<organism evidence="2 3">
    <name type="scientific">Acinetobacter schindleri</name>
    <dbReference type="NCBI Taxonomy" id="108981"/>
    <lineage>
        <taxon>Bacteria</taxon>
        <taxon>Pseudomonadati</taxon>
        <taxon>Pseudomonadota</taxon>
        <taxon>Gammaproteobacteria</taxon>
        <taxon>Moraxellales</taxon>
        <taxon>Moraxellaceae</taxon>
        <taxon>Acinetobacter</taxon>
    </lineage>
</organism>
<evidence type="ECO:0000256" key="1">
    <source>
        <dbReference type="SAM" id="Phobius"/>
    </source>
</evidence>
<reference evidence="2 3" key="1">
    <citation type="submission" date="2019-09" db="EMBL/GenBank/DDBJ databases">
        <title>Non-baumannii Acinetobacter spp. carrying blaNDM-1 isolated in China.</title>
        <authorList>
            <person name="Cui C."/>
            <person name="Chen C."/>
            <person name="Sun J."/>
            <person name="Liu Y."/>
        </authorList>
    </citation>
    <scope>NUCLEOTIDE SEQUENCE [LARGE SCALE GENOMIC DNA]</scope>
    <source>
        <strain evidence="2 3">HZE23-1</strain>
    </source>
</reference>
<dbReference type="EMBL" id="CP044463">
    <property type="protein sequence ID" value="QIC66716.1"/>
    <property type="molecule type" value="Genomic_DNA"/>
</dbReference>
<feature type="transmembrane region" description="Helical" evidence="1">
    <location>
        <begin position="31"/>
        <end position="56"/>
    </location>
</feature>
<sequence>MAIEEKQAVVLEQPKDQKVYLDLQHSTDTTAIWSFAIAMVIAFILGISATIIAIWYGRKSFDLTK</sequence>
<evidence type="ECO:0000313" key="3">
    <source>
        <dbReference type="Proteomes" id="UP000503505"/>
    </source>
</evidence>
<keyword evidence="1" id="KW-1133">Transmembrane helix</keyword>
<dbReference type="Proteomes" id="UP000503505">
    <property type="component" value="Chromosome"/>
</dbReference>
<protein>
    <submittedName>
        <fullName evidence="2">Uncharacterized protein</fullName>
    </submittedName>
</protein>
<dbReference type="AlphaFoldDB" id="A0AAE7BWB8"/>